<dbReference type="HOGENOM" id="CLU_1043577_0_0_1"/>
<sequence>MFKPLPHCSCENCNQLCFQRYMEKFAKDNVYKFLNGLNESYAALRSQILLMKPFPRLDEAYNLIMREKSQRNIRMQTQPLLESFAMASVGGIKKKMKSNIIVTIVGNQNIKSQKKTGLTKLKAGLYTLQVNDVVFQSDKNVSAIFPCSLHNFGHTFDSCIYDTLFDIPYFSNVNNPCSNSIHITSSPHCSDHDDSSFYPRFDPSNVALNIDQSLENLSSNQNTVHTTFDELIIDKHTNEHHIPQSHTFEPDHSSQPKPLLRISTRHK</sequence>
<dbReference type="EMBL" id="CM001882">
    <property type="protein sequence ID" value="EOY02748.1"/>
    <property type="molecule type" value="Genomic_DNA"/>
</dbReference>
<dbReference type="Proteomes" id="UP000026915">
    <property type="component" value="Chromosome 4"/>
</dbReference>
<evidence type="ECO:0000313" key="2">
    <source>
        <dbReference type="EMBL" id="EOY02748.1"/>
    </source>
</evidence>
<dbReference type="eggNOG" id="KOG0017">
    <property type="taxonomic scope" value="Eukaryota"/>
</dbReference>
<dbReference type="PANTHER" id="PTHR34222:SF97">
    <property type="entry name" value="CATALYTIC REGION, PUTATIVE-RELATED"/>
    <property type="match status" value="1"/>
</dbReference>
<evidence type="ECO:0000256" key="1">
    <source>
        <dbReference type="SAM" id="MobiDB-lite"/>
    </source>
</evidence>
<accession>A0A061EDR3</accession>
<dbReference type="Gramene" id="EOY02748">
    <property type="protein sequence ID" value="EOY02748"/>
    <property type="gene ID" value="TCM_017141"/>
</dbReference>
<gene>
    <name evidence="2" type="ORF">TCM_017141</name>
</gene>
<proteinExistence type="predicted"/>
<dbReference type="PANTHER" id="PTHR34222">
    <property type="entry name" value="GAG_PRE-INTEGRS DOMAIN-CONTAINING PROTEIN"/>
    <property type="match status" value="1"/>
</dbReference>
<reference evidence="2 3" key="1">
    <citation type="journal article" date="2013" name="Genome Biol.">
        <title>The genome sequence of the most widely cultivated cacao type and its use to identify candidate genes regulating pod color.</title>
        <authorList>
            <person name="Motamayor J.C."/>
            <person name="Mockaitis K."/>
            <person name="Schmutz J."/>
            <person name="Haiminen N."/>
            <person name="Iii D.L."/>
            <person name="Cornejo O."/>
            <person name="Findley S.D."/>
            <person name="Zheng P."/>
            <person name="Utro F."/>
            <person name="Royaert S."/>
            <person name="Saski C."/>
            <person name="Jenkins J."/>
            <person name="Podicheti R."/>
            <person name="Zhao M."/>
            <person name="Scheffler B.E."/>
            <person name="Stack J.C."/>
            <person name="Feltus F.A."/>
            <person name="Mustiga G.M."/>
            <person name="Amores F."/>
            <person name="Phillips W."/>
            <person name="Marelli J.P."/>
            <person name="May G.D."/>
            <person name="Shapiro H."/>
            <person name="Ma J."/>
            <person name="Bustamante C.D."/>
            <person name="Schnell R.J."/>
            <person name="Main D."/>
            <person name="Gilbert D."/>
            <person name="Parida L."/>
            <person name="Kuhn D.N."/>
        </authorList>
    </citation>
    <scope>NUCLEOTIDE SEQUENCE [LARGE SCALE GENOMIC DNA]</scope>
    <source>
        <strain evidence="3">cv. Matina 1-6</strain>
    </source>
</reference>
<keyword evidence="3" id="KW-1185">Reference proteome</keyword>
<organism evidence="2 3">
    <name type="scientific">Theobroma cacao</name>
    <name type="common">Cacao</name>
    <name type="synonym">Cocoa</name>
    <dbReference type="NCBI Taxonomy" id="3641"/>
    <lineage>
        <taxon>Eukaryota</taxon>
        <taxon>Viridiplantae</taxon>
        <taxon>Streptophyta</taxon>
        <taxon>Embryophyta</taxon>
        <taxon>Tracheophyta</taxon>
        <taxon>Spermatophyta</taxon>
        <taxon>Magnoliopsida</taxon>
        <taxon>eudicotyledons</taxon>
        <taxon>Gunneridae</taxon>
        <taxon>Pentapetalae</taxon>
        <taxon>rosids</taxon>
        <taxon>malvids</taxon>
        <taxon>Malvales</taxon>
        <taxon>Malvaceae</taxon>
        <taxon>Byttnerioideae</taxon>
        <taxon>Theobroma</taxon>
    </lineage>
</organism>
<feature type="compositionally biased region" description="Basic and acidic residues" evidence="1">
    <location>
        <begin position="242"/>
        <end position="254"/>
    </location>
</feature>
<dbReference type="InParanoid" id="A0A061EDR3"/>
<name>A0A061EDR3_THECC</name>
<evidence type="ECO:0000313" key="3">
    <source>
        <dbReference type="Proteomes" id="UP000026915"/>
    </source>
</evidence>
<dbReference type="AlphaFoldDB" id="A0A061EDR3"/>
<feature type="region of interest" description="Disordered" evidence="1">
    <location>
        <begin position="242"/>
        <end position="267"/>
    </location>
</feature>
<protein>
    <submittedName>
        <fullName evidence="2">Uncharacterized protein</fullName>
    </submittedName>
</protein>